<proteinExistence type="predicted"/>
<dbReference type="SMART" id="SM00320">
    <property type="entry name" value="WD40"/>
    <property type="match status" value="6"/>
</dbReference>
<evidence type="ECO:0000256" key="1">
    <source>
        <dbReference type="ARBA" id="ARBA00004138"/>
    </source>
</evidence>
<dbReference type="PANTHER" id="PTHR13720:SF13">
    <property type="entry name" value="CILIA- AND FLAGELLA-ASSOCIATED PROTEIN 251"/>
    <property type="match status" value="1"/>
</dbReference>
<reference evidence="7 8" key="1">
    <citation type="journal article" date="2017" name="G3 (Bethesda)">
        <title>The Physical Genome Mapping of Anopheles albimanus Corrected Scaffold Misassemblies and Identified Interarm Rearrangements in Genus Anopheles.</title>
        <authorList>
            <person name="Artemov G.N."/>
            <person name="Peery A.N."/>
            <person name="Jiang X."/>
            <person name="Tu Z."/>
            <person name="Stegniy V.N."/>
            <person name="Sharakhova M.V."/>
            <person name="Sharakhov I.V."/>
        </authorList>
    </citation>
    <scope>NUCLEOTIDE SEQUENCE [LARGE SCALE GENOMIC DNA]</scope>
    <source>
        <strain evidence="7 8">ALBI9_A</strain>
    </source>
</reference>
<evidence type="ECO:0000313" key="7">
    <source>
        <dbReference type="EnsemblMetazoa" id="AALB000388-PA"/>
    </source>
</evidence>
<evidence type="ECO:0000256" key="2">
    <source>
        <dbReference type="ARBA" id="ARBA00022574"/>
    </source>
</evidence>
<evidence type="ECO:0000256" key="4">
    <source>
        <dbReference type="ARBA" id="ARBA00023273"/>
    </source>
</evidence>
<dbReference type="SUPFAM" id="SSF50978">
    <property type="entry name" value="WD40 repeat-like"/>
    <property type="match status" value="2"/>
</dbReference>
<keyword evidence="2" id="KW-0853">WD repeat</keyword>
<comment type="subcellular location">
    <subcellularLocation>
        <location evidence="1">Cell projection</location>
        <location evidence="1">Cilium</location>
    </subcellularLocation>
</comment>
<keyword evidence="3" id="KW-0677">Repeat</keyword>
<name>A0A182F1Q9_ANOAL</name>
<dbReference type="Proteomes" id="UP000069272">
    <property type="component" value="Chromosome 2L"/>
</dbReference>
<dbReference type="VEuPathDB" id="VectorBase:AALB20_032835"/>
<dbReference type="STRING" id="7167.A0A182F1Q9"/>
<dbReference type="VEuPathDB" id="VectorBase:AALB000388"/>
<feature type="region of interest" description="Disordered" evidence="6">
    <location>
        <begin position="895"/>
        <end position="914"/>
    </location>
</feature>
<feature type="compositionally biased region" description="Basic and acidic residues" evidence="6">
    <location>
        <begin position="895"/>
        <end position="912"/>
    </location>
</feature>
<evidence type="ECO:0000256" key="6">
    <source>
        <dbReference type="SAM" id="MobiDB-lite"/>
    </source>
</evidence>
<sequence>MGEIVEFTSEYGRRGDRIHHRCQPLHLDWLSGFNPRVPLLNVSTSRERRELVLAAANVLLFYYYDGDREKILPVLGHKSHINMIGCDGSGRFVVSSDTSYSINVWDRGSMPADDAQPPLAIRTIFEPFKGTDINAVTMNHEGKFLLAGGGADQCSQLKIWSWTVGNDFPDDTIALPARLGRIKTLRFCVDRGRRNQFVVTMESCVVFGAWDAKEQKLSIQVPKRHGFQDYNDSVFVEGTDRAVSVTGAGMAIVWSDDRKAPPDGSGGTLLRKEFLKYLHLKYASINVVRSCDEKIVTGDDDGEIRFYDNSMKILYWFKQEDLEPIRTLSFELSETRQRKKMAQKQEVELPIEEIAPKDVSFDAKPVIVRGFVSATKSGKIYDIDIVYNKIQELFLPSPSIITAVDVHPIRSELCTCDGNGRMVVYDLQTKTPTSTLDVPIQRTRRGRITTLAYSPCGYVSCLTNVGTFLAGGAENGYLWMIEPSVMILSANSPLQFSNEKLRMIMFSSDSKHLVCVEELNNIAVLQREKENWKTMGRCASHKVVDFTFLNAAEFVSIGEDRNMVQYSIAGSEQTQLAPLAIVKRRRIEQSALPTAMLLLSVDQLLVANDQLKFKLFHAKTFEILHTFLGPFHDGPARCLRLLPGDNFFLFITNNNIYLHQLPIDGNPFKYLAVRGHPKRLKWMQHTGGPERYAVSYGEGDHAIALWKINTSPVLDNLKHAGTGLDPFCALLPGGKSGCYVREMLSLFFYNQISPKNSDGDAELTLRDAMETKDVPNYMKSIGFHMSQYEEQNLFKEMELLGTGCLTFEEVVKLFLNHRTSNSPSNENIRMAVTYLGATVESGAKATGLSSLRSSTCTQVDLLKLRELLTTIGEPIDDKTVEFYYQVLFPAAQSMDDKNENDVGTERDCEEQQKPQLIGIDEFAEKLG</sequence>
<keyword evidence="8" id="KW-1185">Reference proteome</keyword>
<protein>
    <recommendedName>
        <fullName evidence="5">Cilia- and flagella-associated protein 251</fullName>
    </recommendedName>
</protein>
<dbReference type="PROSITE" id="PS50082">
    <property type="entry name" value="WD_REPEATS_2"/>
    <property type="match status" value="1"/>
</dbReference>
<dbReference type="EnsemblMetazoa" id="AALB000388-RA">
    <property type="protein sequence ID" value="AALB000388-PA"/>
    <property type="gene ID" value="AALB000388"/>
</dbReference>
<accession>A0A182F1Q9</accession>
<evidence type="ECO:0000313" key="8">
    <source>
        <dbReference type="Proteomes" id="UP000069272"/>
    </source>
</evidence>
<evidence type="ECO:0000256" key="3">
    <source>
        <dbReference type="ARBA" id="ARBA00022737"/>
    </source>
</evidence>
<dbReference type="PANTHER" id="PTHR13720">
    <property type="entry name" value="WD-40 REPEAT PROTEIN"/>
    <property type="match status" value="1"/>
</dbReference>
<dbReference type="AlphaFoldDB" id="A0A182F1Q9"/>
<dbReference type="InterPro" id="IPR001680">
    <property type="entry name" value="WD40_rpt"/>
</dbReference>
<dbReference type="Gene3D" id="1.10.238.10">
    <property type="entry name" value="EF-hand"/>
    <property type="match status" value="1"/>
</dbReference>
<organism evidence="7 8">
    <name type="scientific">Anopheles albimanus</name>
    <name type="common">New world malaria mosquito</name>
    <dbReference type="NCBI Taxonomy" id="7167"/>
    <lineage>
        <taxon>Eukaryota</taxon>
        <taxon>Metazoa</taxon>
        <taxon>Ecdysozoa</taxon>
        <taxon>Arthropoda</taxon>
        <taxon>Hexapoda</taxon>
        <taxon>Insecta</taxon>
        <taxon>Pterygota</taxon>
        <taxon>Neoptera</taxon>
        <taxon>Endopterygota</taxon>
        <taxon>Diptera</taxon>
        <taxon>Nematocera</taxon>
        <taxon>Culicoidea</taxon>
        <taxon>Culicidae</taxon>
        <taxon>Anophelinae</taxon>
        <taxon>Anopheles</taxon>
    </lineage>
</organism>
<evidence type="ECO:0000256" key="5">
    <source>
        <dbReference type="ARBA" id="ARBA00040994"/>
    </source>
</evidence>
<dbReference type="Gene3D" id="2.130.10.10">
    <property type="entry name" value="YVTN repeat-like/Quinoprotein amine dehydrogenase"/>
    <property type="match status" value="3"/>
</dbReference>
<dbReference type="InterPro" id="IPR015943">
    <property type="entry name" value="WD40/YVTN_repeat-like_dom_sf"/>
</dbReference>
<keyword evidence="4" id="KW-0966">Cell projection</keyword>
<reference evidence="7" key="2">
    <citation type="submission" date="2022-08" db="UniProtKB">
        <authorList>
            <consortium name="EnsemblMetazoa"/>
        </authorList>
    </citation>
    <scope>IDENTIFICATION</scope>
    <source>
        <strain evidence="7">STECLA/ALBI9_A</strain>
    </source>
</reference>
<dbReference type="GO" id="GO:0031514">
    <property type="term" value="C:motile cilium"/>
    <property type="evidence" value="ECO:0007669"/>
    <property type="project" value="TreeGrafter"/>
</dbReference>
<dbReference type="InterPro" id="IPR050630">
    <property type="entry name" value="WD_repeat_EMAP"/>
</dbReference>
<dbReference type="InterPro" id="IPR036322">
    <property type="entry name" value="WD40_repeat_dom_sf"/>
</dbReference>